<proteinExistence type="predicted"/>
<sequence length="126" mass="12604" precursor="true">MNIVRVLAVSAVSAAASLSLAGVASADTLEGSYTATVTGSLGTYLGAAAPVWNVSSCGPDCVKIDAQGAVLHPRGDGGWSGTYTVYAQDNGEAVVCTRSVTPALTASDLCPKPLGLAVNYQLTKNG</sequence>
<organism evidence="2 3">
    <name type="scientific">Mycolicibacterium chubuense</name>
    <name type="common">Mycobacterium chubuense</name>
    <dbReference type="NCBI Taxonomy" id="1800"/>
    <lineage>
        <taxon>Bacteria</taxon>
        <taxon>Bacillati</taxon>
        <taxon>Actinomycetota</taxon>
        <taxon>Actinomycetes</taxon>
        <taxon>Mycobacteriales</taxon>
        <taxon>Mycobacteriaceae</taxon>
        <taxon>Mycolicibacterium</taxon>
    </lineage>
</organism>
<evidence type="ECO:0008006" key="4">
    <source>
        <dbReference type="Google" id="ProtNLM"/>
    </source>
</evidence>
<gene>
    <name evidence="2" type="ORF">MCHUDSM44219_03544</name>
</gene>
<dbReference type="EMBL" id="JYNX01000054">
    <property type="protein sequence ID" value="KMO74627.1"/>
    <property type="molecule type" value="Genomic_DNA"/>
</dbReference>
<keyword evidence="3" id="KW-1185">Reference proteome</keyword>
<comment type="caution">
    <text evidence="2">The sequence shown here is derived from an EMBL/GenBank/DDBJ whole genome shotgun (WGS) entry which is preliminary data.</text>
</comment>
<dbReference type="RefSeq" id="WP_131722324.1">
    <property type="nucleotide sequence ID" value="NZ_JYNX01000054.1"/>
</dbReference>
<reference evidence="2 3" key="1">
    <citation type="journal article" date="2015" name="Genome Biol. Evol.">
        <title>Characterization of Three Mycobacterium spp. with Potential Use in Bioremediation by Genome Sequencing and Comparative Genomics.</title>
        <authorList>
            <person name="Das S."/>
            <person name="Pettersson B.M."/>
            <person name="Behra P.R."/>
            <person name="Ramesh M."/>
            <person name="Dasgupta S."/>
            <person name="Bhattacharya A."/>
            <person name="Kirsebom L.A."/>
        </authorList>
    </citation>
    <scope>NUCLEOTIDE SEQUENCE [LARGE SCALE GENOMIC DNA]</scope>
    <source>
        <strain evidence="2 3">DSM 44219</strain>
    </source>
</reference>
<dbReference type="Proteomes" id="UP000036176">
    <property type="component" value="Unassembled WGS sequence"/>
</dbReference>
<feature type="chain" id="PRO_5005283465" description="Secreted protein" evidence="1">
    <location>
        <begin position="27"/>
        <end position="126"/>
    </location>
</feature>
<dbReference type="PATRIC" id="fig|1800.3.peg.3572"/>
<feature type="signal peptide" evidence="1">
    <location>
        <begin position="1"/>
        <end position="26"/>
    </location>
</feature>
<protein>
    <recommendedName>
        <fullName evidence="4">Secreted protein</fullName>
    </recommendedName>
</protein>
<keyword evidence="1" id="KW-0732">Signal</keyword>
<evidence type="ECO:0000313" key="3">
    <source>
        <dbReference type="Proteomes" id="UP000036176"/>
    </source>
</evidence>
<dbReference type="AlphaFoldDB" id="A0A0J6VYY8"/>
<name>A0A0J6VYY8_MYCCU</name>
<evidence type="ECO:0000313" key="2">
    <source>
        <dbReference type="EMBL" id="KMO74627.1"/>
    </source>
</evidence>
<evidence type="ECO:0000256" key="1">
    <source>
        <dbReference type="SAM" id="SignalP"/>
    </source>
</evidence>
<dbReference type="OrthoDB" id="4762627at2"/>
<accession>A0A0J6VYY8</accession>